<keyword evidence="2" id="KW-1185">Reference proteome</keyword>
<evidence type="ECO:0008006" key="3">
    <source>
        <dbReference type="Google" id="ProtNLM"/>
    </source>
</evidence>
<organism evidence="1 2">
    <name type="scientific">Streptacidiphilus alkalitolerans</name>
    <dbReference type="NCBI Taxonomy" id="3342712"/>
    <lineage>
        <taxon>Bacteria</taxon>
        <taxon>Bacillati</taxon>
        <taxon>Actinomycetota</taxon>
        <taxon>Actinomycetes</taxon>
        <taxon>Kitasatosporales</taxon>
        <taxon>Streptomycetaceae</taxon>
        <taxon>Streptacidiphilus</taxon>
    </lineage>
</organism>
<name>A0ABV6VL51_9ACTN</name>
<proteinExistence type="predicted"/>
<evidence type="ECO:0000313" key="2">
    <source>
        <dbReference type="Proteomes" id="UP001592582"/>
    </source>
</evidence>
<comment type="caution">
    <text evidence="1">The sequence shown here is derived from an EMBL/GenBank/DDBJ whole genome shotgun (WGS) entry which is preliminary data.</text>
</comment>
<gene>
    <name evidence="1" type="ORF">ACEZDG_34245</name>
</gene>
<dbReference type="Proteomes" id="UP001592582">
    <property type="component" value="Unassembled WGS sequence"/>
</dbReference>
<sequence length="175" mass="18263">MTQSQDTRNSDGGAAPAGPSTLLLADLARAVIASAAPEQLELLERIPARWTDGGGPGRGRRGWAGGSVSSGIDPAVLSEIVYPLLTGAFAQVLGTAALTGWQQRRTLRRLGRRSTDTPVAQVQLNLDAAQADRLRAACLAHGETLGLTAAEAGMLADALYGALRQTLNDDPQQRP</sequence>
<accession>A0ABV6VL51</accession>
<protein>
    <recommendedName>
        <fullName evidence="3">DUF222 domain-containing protein</fullName>
    </recommendedName>
</protein>
<evidence type="ECO:0000313" key="1">
    <source>
        <dbReference type="EMBL" id="MFC1414336.1"/>
    </source>
</evidence>
<dbReference type="RefSeq" id="WP_380517734.1">
    <property type="nucleotide sequence ID" value="NZ_JBHEZX010000023.1"/>
</dbReference>
<reference evidence="1 2" key="1">
    <citation type="submission" date="2024-09" db="EMBL/GenBank/DDBJ databases">
        <authorList>
            <person name="Lee S.D."/>
        </authorList>
    </citation>
    <scope>NUCLEOTIDE SEQUENCE [LARGE SCALE GENOMIC DNA]</scope>
    <source>
        <strain evidence="1 2">N1-1</strain>
    </source>
</reference>
<dbReference type="EMBL" id="JBHEZX010000023">
    <property type="protein sequence ID" value="MFC1414336.1"/>
    <property type="molecule type" value="Genomic_DNA"/>
</dbReference>